<dbReference type="EMBL" id="FODS01000023">
    <property type="protein sequence ID" value="SEP07877.1"/>
    <property type="molecule type" value="Genomic_DNA"/>
</dbReference>
<evidence type="ECO:0000256" key="6">
    <source>
        <dbReference type="ARBA" id="ARBA00022692"/>
    </source>
</evidence>
<comment type="similarity">
    <text evidence="3 9">Belongs to the CobD/CbiB family.</text>
</comment>
<evidence type="ECO:0000313" key="11">
    <source>
        <dbReference type="Proteomes" id="UP000198893"/>
    </source>
</evidence>
<dbReference type="RefSeq" id="WP_093119858.1">
    <property type="nucleotide sequence ID" value="NZ_FODS01000023.1"/>
</dbReference>
<dbReference type="Proteomes" id="UP000198893">
    <property type="component" value="Unassembled WGS sequence"/>
</dbReference>
<evidence type="ECO:0000256" key="4">
    <source>
        <dbReference type="ARBA" id="ARBA00022475"/>
    </source>
</evidence>
<dbReference type="Pfam" id="PF03186">
    <property type="entry name" value="CobD_Cbib"/>
    <property type="match status" value="1"/>
</dbReference>
<organism evidence="10 11">
    <name type="scientific">Salinihabitans flavidus</name>
    <dbReference type="NCBI Taxonomy" id="569882"/>
    <lineage>
        <taxon>Bacteria</taxon>
        <taxon>Pseudomonadati</taxon>
        <taxon>Pseudomonadota</taxon>
        <taxon>Alphaproteobacteria</taxon>
        <taxon>Rhodobacterales</taxon>
        <taxon>Roseobacteraceae</taxon>
        <taxon>Salinihabitans</taxon>
    </lineage>
</organism>
<name>A0A1H8UY20_9RHOB</name>
<feature type="transmembrane region" description="Helical" evidence="9">
    <location>
        <begin position="148"/>
        <end position="169"/>
    </location>
</feature>
<comment type="function">
    <text evidence="9">Converts cobyric acid to cobinamide by the addition of aminopropanol on the F carboxylic group.</text>
</comment>
<feature type="transmembrane region" description="Helical" evidence="9">
    <location>
        <begin position="284"/>
        <end position="301"/>
    </location>
</feature>
<keyword evidence="7 9" id="KW-1133">Transmembrane helix</keyword>
<gene>
    <name evidence="9" type="primary">cobD</name>
    <name evidence="10" type="ORF">SAMN04490248_12323</name>
</gene>
<comment type="pathway">
    <text evidence="2 9">Cofactor biosynthesis; adenosylcobalamin biosynthesis.</text>
</comment>
<feature type="transmembrane region" description="Helical" evidence="9">
    <location>
        <begin position="53"/>
        <end position="73"/>
    </location>
</feature>
<dbReference type="GO" id="GO:0009236">
    <property type="term" value="P:cobalamin biosynthetic process"/>
    <property type="evidence" value="ECO:0007669"/>
    <property type="project" value="UniProtKB-UniRule"/>
</dbReference>
<dbReference type="GO" id="GO:0015420">
    <property type="term" value="F:ABC-type vitamin B12 transporter activity"/>
    <property type="evidence" value="ECO:0007669"/>
    <property type="project" value="UniProtKB-UniRule"/>
</dbReference>
<dbReference type="HAMAP" id="MF_00024">
    <property type="entry name" value="CobD_CbiB"/>
    <property type="match status" value="1"/>
</dbReference>
<keyword evidence="8 9" id="KW-0472">Membrane</keyword>
<sequence length="302" mass="31789">MNTPEILALALLLDAAVGEPRAIWDRVPHPAVLMGRAVGWADEMFNTGAAGRISGIAVLAVMVLAAGVIGAVLSELGWLPELLLAAVLLAQRSLVDHLGAVGDALRLSLGDGRRAVARIVSRDTSAMDGPAVARAGIESGAENLSDGVIAPAFWFLIAGLPGLLIYKLVNTADSMIGYRTPRHAEFGWAAARLDDLLNWVPARLTALLIAGVHGGLRGWRAIRADARLHRSPNAGWPEAAMARVLGIALAGPRSYDGAMRDYPFVNPHGAHEIGPEAVDAAVRALWRVWGAALAFALILAVF</sequence>
<proteinExistence type="inferred from homology"/>
<keyword evidence="11" id="KW-1185">Reference proteome</keyword>
<keyword evidence="5 9" id="KW-0169">Cobalamin biosynthesis</keyword>
<dbReference type="AlphaFoldDB" id="A0A1H8UY20"/>
<reference evidence="10 11" key="1">
    <citation type="submission" date="2016-10" db="EMBL/GenBank/DDBJ databases">
        <authorList>
            <person name="de Groot N.N."/>
        </authorList>
    </citation>
    <scope>NUCLEOTIDE SEQUENCE [LARGE SCALE GENOMIC DNA]</scope>
    <source>
        <strain evidence="10 11">DSM 27842</strain>
    </source>
</reference>
<evidence type="ECO:0000256" key="3">
    <source>
        <dbReference type="ARBA" id="ARBA00006263"/>
    </source>
</evidence>
<evidence type="ECO:0000256" key="1">
    <source>
        <dbReference type="ARBA" id="ARBA00004651"/>
    </source>
</evidence>
<evidence type="ECO:0000256" key="9">
    <source>
        <dbReference type="HAMAP-Rule" id="MF_00024"/>
    </source>
</evidence>
<evidence type="ECO:0000313" key="10">
    <source>
        <dbReference type="EMBL" id="SEP07877.1"/>
    </source>
</evidence>
<comment type="subcellular location">
    <subcellularLocation>
        <location evidence="1 9">Cell membrane</location>
        <topology evidence="1 9">Multi-pass membrane protein</topology>
    </subcellularLocation>
</comment>
<keyword evidence="4 9" id="KW-1003">Cell membrane</keyword>
<evidence type="ECO:0000256" key="7">
    <source>
        <dbReference type="ARBA" id="ARBA00022989"/>
    </source>
</evidence>
<evidence type="ECO:0000256" key="5">
    <source>
        <dbReference type="ARBA" id="ARBA00022573"/>
    </source>
</evidence>
<dbReference type="GO" id="GO:0048472">
    <property type="term" value="F:threonine-phosphate decarboxylase activity"/>
    <property type="evidence" value="ECO:0007669"/>
    <property type="project" value="InterPro"/>
</dbReference>
<dbReference type="NCBIfam" id="TIGR00380">
    <property type="entry name" value="cobal_cbiB"/>
    <property type="match status" value="1"/>
</dbReference>
<comment type="caution">
    <text evidence="9">Lacks conserved residue(s) required for the propagation of feature annotation.</text>
</comment>
<dbReference type="PANTHER" id="PTHR34308:SF1">
    <property type="entry name" value="COBALAMIN BIOSYNTHESIS PROTEIN CBIB"/>
    <property type="match status" value="1"/>
</dbReference>
<keyword evidence="6 9" id="KW-0812">Transmembrane</keyword>
<dbReference type="GO" id="GO:0005886">
    <property type="term" value="C:plasma membrane"/>
    <property type="evidence" value="ECO:0007669"/>
    <property type="project" value="UniProtKB-SubCell"/>
</dbReference>
<dbReference type="PANTHER" id="PTHR34308">
    <property type="entry name" value="COBALAMIN BIOSYNTHESIS PROTEIN CBIB"/>
    <property type="match status" value="1"/>
</dbReference>
<evidence type="ECO:0000256" key="2">
    <source>
        <dbReference type="ARBA" id="ARBA00004953"/>
    </source>
</evidence>
<dbReference type="OrthoDB" id="9811967at2"/>
<evidence type="ECO:0000256" key="8">
    <source>
        <dbReference type="ARBA" id="ARBA00023136"/>
    </source>
</evidence>
<accession>A0A1H8UY20</accession>
<dbReference type="UniPathway" id="UPA00148"/>
<protein>
    <recommendedName>
        <fullName evidence="9">Cobalamin biosynthesis protein CobD</fullName>
    </recommendedName>
</protein>
<dbReference type="InterPro" id="IPR004485">
    <property type="entry name" value="Cobalamin_biosynth_CobD/CbiB"/>
</dbReference>
<dbReference type="STRING" id="569882.SAMN04490248_12323"/>